<keyword evidence="8 14" id="KW-0067">ATP-binding</keyword>
<dbReference type="NCBIfam" id="TIGR01082">
    <property type="entry name" value="murC"/>
    <property type="match status" value="1"/>
</dbReference>
<dbReference type="GO" id="GO:0008763">
    <property type="term" value="F:UDP-N-acetylmuramate-L-alanine ligase activity"/>
    <property type="evidence" value="ECO:0007669"/>
    <property type="project" value="UniProtKB-UniRule"/>
</dbReference>
<dbReference type="RefSeq" id="WP_093054947.1">
    <property type="nucleotide sequence ID" value="NZ_FOGT01000018.1"/>
</dbReference>
<keyword evidence="11 14" id="KW-0131">Cell cycle</keyword>
<feature type="domain" description="Mur ligase N-terminal catalytic" evidence="15">
    <location>
        <begin position="4"/>
        <end position="101"/>
    </location>
</feature>
<evidence type="ECO:0000313" key="18">
    <source>
        <dbReference type="EMBL" id="SES35200.1"/>
    </source>
</evidence>
<dbReference type="Pfam" id="PF08245">
    <property type="entry name" value="Mur_ligase_M"/>
    <property type="match status" value="1"/>
</dbReference>
<evidence type="ECO:0000256" key="14">
    <source>
        <dbReference type="HAMAP-Rule" id="MF_00046"/>
    </source>
</evidence>
<dbReference type="GO" id="GO:0008360">
    <property type="term" value="P:regulation of cell shape"/>
    <property type="evidence" value="ECO:0007669"/>
    <property type="project" value="UniProtKB-KW"/>
</dbReference>
<dbReference type="SUPFAM" id="SSF53244">
    <property type="entry name" value="MurD-like peptide ligases, peptide-binding domain"/>
    <property type="match status" value="1"/>
</dbReference>
<dbReference type="Pfam" id="PF02875">
    <property type="entry name" value="Mur_ligase_C"/>
    <property type="match status" value="1"/>
</dbReference>
<evidence type="ECO:0000256" key="10">
    <source>
        <dbReference type="ARBA" id="ARBA00022984"/>
    </source>
</evidence>
<dbReference type="HAMAP" id="MF_00046">
    <property type="entry name" value="MurC"/>
    <property type="match status" value="1"/>
</dbReference>
<dbReference type="InterPro" id="IPR000713">
    <property type="entry name" value="Mur_ligase_N"/>
</dbReference>
<dbReference type="PANTHER" id="PTHR43445">
    <property type="entry name" value="UDP-N-ACETYLMURAMATE--L-ALANINE LIGASE-RELATED"/>
    <property type="match status" value="1"/>
</dbReference>
<dbReference type="GO" id="GO:0005737">
    <property type="term" value="C:cytoplasm"/>
    <property type="evidence" value="ECO:0007669"/>
    <property type="project" value="UniProtKB-SubCell"/>
</dbReference>
<name>A0A1H9WMR8_9BACI</name>
<protein>
    <recommendedName>
        <fullName evidence="3 14">UDP-N-acetylmuramate--L-alanine ligase</fullName>
        <ecNumber evidence="3 14">6.3.2.8</ecNumber>
    </recommendedName>
    <alternativeName>
        <fullName evidence="14">UDP-N-acetylmuramoyl-L-alanine synthetase</fullName>
    </alternativeName>
</protein>
<evidence type="ECO:0000256" key="8">
    <source>
        <dbReference type="ARBA" id="ARBA00022840"/>
    </source>
</evidence>
<keyword evidence="9 14" id="KW-0133">Cell shape</keyword>
<dbReference type="STRING" id="1601833.SAMN05518684_11840"/>
<evidence type="ECO:0000256" key="6">
    <source>
        <dbReference type="ARBA" id="ARBA00022618"/>
    </source>
</evidence>
<dbReference type="InterPro" id="IPR036565">
    <property type="entry name" value="Mur-like_cat_sf"/>
</dbReference>
<feature type="binding site" evidence="14">
    <location>
        <begin position="108"/>
        <end position="114"/>
    </location>
    <ligand>
        <name>ATP</name>
        <dbReference type="ChEBI" id="CHEBI:30616"/>
    </ligand>
</feature>
<dbReference type="EC" id="6.3.2.8" evidence="3 14"/>
<feature type="domain" description="Mur ligase central" evidence="17">
    <location>
        <begin position="106"/>
        <end position="274"/>
    </location>
</feature>
<dbReference type="Proteomes" id="UP000198571">
    <property type="component" value="Unassembled WGS sequence"/>
</dbReference>
<dbReference type="SUPFAM" id="SSF53623">
    <property type="entry name" value="MurD-like peptide ligases, catalytic domain"/>
    <property type="match status" value="1"/>
</dbReference>
<evidence type="ECO:0000259" key="16">
    <source>
        <dbReference type="Pfam" id="PF02875"/>
    </source>
</evidence>
<comment type="subcellular location">
    <subcellularLocation>
        <location evidence="1 14">Cytoplasm</location>
    </subcellularLocation>
</comment>
<gene>
    <name evidence="14" type="primary">murC</name>
    <name evidence="18" type="ORF">SAMN05518684_11840</name>
</gene>
<keyword evidence="6 14" id="KW-0132">Cell division</keyword>
<keyword evidence="5 14" id="KW-0436">Ligase</keyword>
<evidence type="ECO:0000256" key="4">
    <source>
        <dbReference type="ARBA" id="ARBA00022490"/>
    </source>
</evidence>
<evidence type="ECO:0000313" key="19">
    <source>
        <dbReference type="Proteomes" id="UP000198571"/>
    </source>
</evidence>
<evidence type="ECO:0000256" key="12">
    <source>
        <dbReference type="ARBA" id="ARBA00023316"/>
    </source>
</evidence>
<evidence type="ECO:0000256" key="2">
    <source>
        <dbReference type="ARBA" id="ARBA00004752"/>
    </source>
</evidence>
<dbReference type="EMBL" id="FOGT01000018">
    <property type="protein sequence ID" value="SES35200.1"/>
    <property type="molecule type" value="Genomic_DNA"/>
</dbReference>
<evidence type="ECO:0000256" key="1">
    <source>
        <dbReference type="ARBA" id="ARBA00004496"/>
    </source>
</evidence>
<sequence>MTVYHFIGIKGSGMSALAQILSDMKYKVQGSDVEKVFFTQKPLEKKGIPIFPFEKENIQEGQTVIASPAYNSDNAEIQAASELNVKVHSYPHFLGDFIQNFTSVAVTGSHGKTSTTGLLSHVIGEAKPTSYLIGDGTGKGEENSEYFVFEACEYRRHFLNYHPDYAIMTNVDFDHPDYFKDVEDVFSAFQEMGRQVKKAIIACGDDEYLQQLNVQVPVLYYGLSEENDFYAKDIRADKEGTHFDVYIRSSFYGSFTINGYGSHNVLNALAVITLCDYEEIDLNKVQAQLKTFGGVKRRFTEKTQGSQILIDDYAHHPTEISATIEAAQKKYPEKEVVAVFQPHTFTRTKAFLDEFAESLRAADHVYLCDIFSSAREKDGELSIEDLLERIPGASLIQEEKMDILHKHEEAVLIFMGAGDVQKFQAAYEKTF</sequence>
<dbReference type="PANTHER" id="PTHR43445:SF3">
    <property type="entry name" value="UDP-N-ACETYLMURAMATE--L-ALANINE LIGASE"/>
    <property type="match status" value="1"/>
</dbReference>
<evidence type="ECO:0000256" key="3">
    <source>
        <dbReference type="ARBA" id="ARBA00012211"/>
    </source>
</evidence>
<evidence type="ECO:0000256" key="7">
    <source>
        <dbReference type="ARBA" id="ARBA00022741"/>
    </source>
</evidence>
<keyword evidence="19" id="KW-1185">Reference proteome</keyword>
<dbReference type="GO" id="GO:0009252">
    <property type="term" value="P:peptidoglycan biosynthetic process"/>
    <property type="evidence" value="ECO:0007669"/>
    <property type="project" value="UniProtKB-UniRule"/>
</dbReference>
<dbReference type="InterPro" id="IPR013221">
    <property type="entry name" value="Mur_ligase_cen"/>
</dbReference>
<evidence type="ECO:0000259" key="15">
    <source>
        <dbReference type="Pfam" id="PF01225"/>
    </source>
</evidence>
<evidence type="ECO:0000256" key="13">
    <source>
        <dbReference type="ARBA" id="ARBA00047833"/>
    </source>
</evidence>
<dbReference type="SUPFAM" id="SSF51984">
    <property type="entry name" value="MurCD N-terminal domain"/>
    <property type="match status" value="1"/>
</dbReference>
<reference evidence="19" key="1">
    <citation type="submission" date="2016-10" db="EMBL/GenBank/DDBJ databases">
        <authorList>
            <person name="Varghese N."/>
            <person name="Submissions S."/>
        </authorList>
    </citation>
    <scope>NUCLEOTIDE SEQUENCE [LARGE SCALE GENOMIC DNA]</scope>
    <source>
        <strain evidence="19">S9</strain>
    </source>
</reference>
<keyword evidence="4 14" id="KW-0963">Cytoplasm</keyword>
<dbReference type="GO" id="GO:0005524">
    <property type="term" value="F:ATP binding"/>
    <property type="evidence" value="ECO:0007669"/>
    <property type="project" value="UniProtKB-UniRule"/>
</dbReference>
<accession>A0A1H9WMR8</accession>
<comment type="catalytic activity">
    <reaction evidence="13 14">
        <text>UDP-N-acetyl-alpha-D-muramate + L-alanine + ATP = UDP-N-acetyl-alpha-D-muramoyl-L-alanine + ADP + phosphate + H(+)</text>
        <dbReference type="Rhea" id="RHEA:23372"/>
        <dbReference type="ChEBI" id="CHEBI:15378"/>
        <dbReference type="ChEBI" id="CHEBI:30616"/>
        <dbReference type="ChEBI" id="CHEBI:43474"/>
        <dbReference type="ChEBI" id="CHEBI:57972"/>
        <dbReference type="ChEBI" id="CHEBI:70757"/>
        <dbReference type="ChEBI" id="CHEBI:83898"/>
        <dbReference type="ChEBI" id="CHEBI:456216"/>
        <dbReference type="EC" id="6.3.2.8"/>
    </reaction>
</comment>
<dbReference type="InterPro" id="IPR004101">
    <property type="entry name" value="Mur_ligase_C"/>
</dbReference>
<evidence type="ECO:0000259" key="17">
    <source>
        <dbReference type="Pfam" id="PF08245"/>
    </source>
</evidence>
<dbReference type="GO" id="GO:0071555">
    <property type="term" value="P:cell wall organization"/>
    <property type="evidence" value="ECO:0007669"/>
    <property type="project" value="UniProtKB-KW"/>
</dbReference>
<dbReference type="AlphaFoldDB" id="A0A1H9WMR8"/>
<keyword evidence="7 14" id="KW-0547">Nucleotide-binding</keyword>
<evidence type="ECO:0000256" key="9">
    <source>
        <dbReference type="ARBA" id="ARBA00022960"/>
    </source>
</evidence>
<dbReference type="InterPro" id="IPR005758">
    <property type="entry name" value="UDP-N-AcMur_Ala_ligase_MurC"/>
</dbReference>
<comment type="function">
    <text evidence="14">Cell wall formation.</text>
</comment>
<dbReference type="InterPro" id="IPR050061">
    <property type="entry name" value="MurCDEF_pg_biosynth"/>
</dbReference>
<proteinExistence type="inferred from homology"/>
<comment type="pathway">
    <text evidence="2 14">Cell wall biogenesis; peptidoglycan biosynthesis.</text>
</comment>
<dbReference type="Pfam" id="PF01225">
    <property type="entry name" value="Mur_ligase"/>
    <property type="match status" value="1"/>
</dbReference>
<feature type="domain" description="Mur ligase C-terminal" evidence="16">
    <location>
        <begin position="298"/>
        <end position="410"/>
    </location>
</feature>
<evidence type="ECO:0000256" key="5">
    <source>
        <dbReference type="ARBA" id="ARBA00022598"/>
    </source>
</evidence>
<keyword evidence="10 14" id="KW-0573">Peptidoglycan synthesis</keyword>
<comment type="similarity">
    <text evidence="14">Belongs to the MurCDEF family.</text>
</comment>
<organism evidence="18 19">
    <name type="scientific">Salipaludibacillus aurantiacus</name>
    <dbReference type="NCBI Taxonomy" id="1601833"/>
    <lineage>
        <taxon>Bacteria</taxon>
        <taxon>Bacillati</taxon>
        <taxon>Bacillota</taxon>
        <taxon>Bacilli</taxon>
        <taxon>Bacillales</taxon>
        <taxon>Bacillaceae</taxon>
    </lineage>
</organism>
<dbReference type="UniPathway" id="UPA00219"/>
<evidence type="ECO:0000256" key="11">
    <source>
        <dbReference type="ARBA" id="ARBA00023306"/>
    </source>
</evidence>
<dbReference type="InterPro" id="IPR036615">
    <property type="entry name" value="Mur_ligase_C_dom_sf"/>
</dbReference>
<keyword evidence="12 14" id="KW-0961">Cell wall biogenesis/degradation</keyword>
<dbReference type="Gene3D" id="3.40.50.720">
    <property type="entry name" value="NAD(P)-binding Rossmann-like Domain"/>
    <property type="match status" value="1"/>
</dbReference>
<dbReference type="GO" id="GO:0051301">
    <property type="term" value="P:cell division"/>
    <property type="evidence" value="ECO:0007669"/>
    <property type="project" value="UniProtKB-KW"/>
</dbReference>
<dbReference type="Gene3D" id="3.90.190.20">
    <property type="entry name" value="Mur ligase, C-terminal domain"/>
    <property type="match status" value="1"/>
</dbReference>
<dbReference type="OrthoDB" id="9804126at2"/>
<dbReference type="Gene3D" id="3.40.1190.10">
    <property type="entry name" value="Mur-like, catalytic domain"/>
    <property type="match status" value="1"/>
</dbReference>